<dbReference type="Proteomes" id="UP001328107">
    <property type="component" value="Unassembled WGS sequence"/>
</dbReference>
<keyword evidence="2" id="KW-1185">Reference proteome</keyword>
<proteinExistence type="predicted"/>
<organism evidence="1 2">
    <name type="scientific">Pristionchus mayeri</name>
    <dbReference type="NCBI Taxonomy" id="1317129"/>
    <lineage>
        <taxon>Eukaryota</taxon>
        <taxon>Metazoa</taxon>
        <taxon>Ecdysozoa</taxon>
        <taxon>Nematoda</taxon>
        <taxon>Chromadorea</taxon>
        <taxon>Rhabditida</taxon>
        <taxon>Rhabditina</taxon>
        <taxon>Diplogasteromorpha</taxon>
        <taxon>Diplogasteroidea</taxon>
        <taxon>Neodiplogasteridae</taxon>
        <taxon>Pristionchus</taxon>
    </lineage>
</organism>
<dbReference type="AlphaFoldDB" id="A0AAN5D088"/>
<accession>A0AAN5D088</accession>
<evidence type="ECO:0000313" key="2">
    <source>
        <dbReference type="Proteomes" id="UP001328107"/>
    </source>
</evidence>
<reference evidence="2" key="1">
    <citation type="submission" date="2022-10" db="EMBL/GenBank/DDBJ databases">
        <title>Genome assembly of Pristionchus species.</title>
        <authorList>
            <person name="Yoshida K."/>
            <person name="Sommer R.J."/>
        </authorList>
    </citation>
    <scope>NUCLEOTIDE SEQUENCE [LARGE SCALE GENOMIC DNA]</scope>
    <source>
        <strain evidence="2">RS5460</strain>
    </source>
</reference>
<gene>
    <name evidence="1" type="ORF">PMAYCL1PPCAC_23942</name>
</gene>
<feature type="non-terminal residue" evidence="1">
    <location>
        <position position="1"/>
    </location>
</feature>
<dbReference type="PANTHER" id="PTHR13617:SF14">
    <property type="entry name" value="PROTEIN ABHD18"/>
    <property type="match status" value="1"/>
</dbReference>
<sequence>RMAVGFGLDAGIDRAFRQALILSKLFTKSWGRPSTLKDLYLFKKEVTSQRKMQEFVDEFKPKVAVIKENRRNGVYYAHLSTVSPYSLRFPSICPPPIDRCRFILVMPERGTHRVALHLAGTGDHGYWRREKWLANPLVEDGTASIIICNPFYGERKPLHQHRSSLQVV</sequence>
<evidence type="ECO:0000313" key="1">
    <source>
        <dbReference type="EMBL" id="GMR53747.1"/>
    </source>
</evidence>
<dbReference type="Pfam" id="PF09752">
    <property type="entry name" value="ABHD18"/>
    <property type="match status" value="1"/>
</dbReference>
<name>A0AAN5D088_9BILA</name>
<comment type="caution">
    <text evidence="1">The sequence shown here is derived from an EMBL/GenBank/DDBJ whole genome shotgun (WGS) entry which is preliminary data.</text>
</comment>
<feature type="non-terminal residue" evidence="1">
    <location>
        <position position="168"/>
    </location>
</feature>
<dbReference type="PANTHER" id="PTHR13617">
    <property type="entry name" value="PROTEIN ABHD18"/>
    <property type="match status" value="1"/>
</dbReference>
<protein>
    <submittedName>
        <fullName evidence="1">Uncharacterized protein</fullName>
    </submittedName>
</protein>
<dbReference type="EMBL" id="BTRK01000005">
    <property type="protein sequence ID" value="GMR53747.1"/>
    <property type="molecule type" value="Genomic_DNA"/>
</dbReference>
<dbReference type="InterPro" id="IPR019149">
    <property type="entry name" value="ABHD18"/>
</dbReference>